<dbReference type="PANTHER" id="PTHR45138:SF9">
    <property type="entry name" value="DIGUANYLATE CYCLASE DGCM-RELATED"/>
    <property type="match status" value="1"/>
</dbReference>
<dbReference type="InterPro" id="IPR003660">
    <property type="entry name" value="HAMP_dom"/>
</dbReference>
<dbReference type="CDD" id="cd18774">
    <property type="entry name" value="PDC2_HK_sensor"/>
    <property type="match status" value="1"/>
</dbReference>
<dbReference type="GO" id="GO:0043709">
    <property type="term" value="P:cell adhesion involved in single-species biofilm formation"/>
    <property type="evidence" value="ECO:0007669"/>
    <property type="project" value="TreeGrafter"/>
</dbReference>
<keyword evidence="4" id="KW-1003">Cell membrane</keyword>
<keyword evidence="6 10" id="KW-1133">Transmembrane helix</keyword>
<organism evidence="13 14">
    <name type="scientific">Idiomarina xiamenensis 10-D-4</name>
    <dbReference type="NCBI Taxonomy" id="740709"/>
    <lineage>
        <taxon>Bacteria</taxon>
        <taxon>Pseudomonadati</taxon>
        <taxon>Pseudomonadota</taxon>
        <taxon>Gammaproteobacteria</taxon>
        <taxon>Alteromonadales</taxon>
        <taxon>Idiomarinaceae</taxon>
        <taxon>Idiomarina</taxon>
    </lineage>
</organism>
<dbReference type="Gene3D" id="6.10.340.10">
    <property type="match status" value="1"/>
</dbReference>
<dbReference type="CDD" id="cd12914">
    <property type="entry name" value="PDC1_DGC_like"/>
    <property type="match status" value="1"/>
</dbReference>
<dbReference type="eggNOG" id="COG2199">
    <property type="taxonomic scope" value="Bacteria"/>
</dbReference>
<comment type="caution">
    <text evidence="13">The sequence shown here is derived from an EMBL/GenBank/DDBJ whole genome shotgun (WGS) entry which is preliminary data.</text>
</comment>
<dbReference type="GO" id="GO:0052621">
    <property type="term" value="F:diguanylate cyclase activity"/>
    <property type="evidence" value="ECO:0007669"/>
    <property type="project" value="UniProtKB-EC"/>
</dbReference>
<dbReference type="FunFam" id="3.30.70.270:FF:000001">
    <property type="entry name" value="Diguanylate cyclase domain protein"/>
    <property type="match status" value="1"/>
</dbReference>
<evidence type="ECO:0000256" key="2">
    <source>
        <dbReference type="ARBA" id="ARBA00004651"/>
    </source>
</evidence>
<dbReference type="PROSITE" id="PS50885">
    <property type="entry name" value="HAMP"/>
    <property type="match status" value="1"/>
</dbReference>
<dbReference type="OrthoDB" id="9812260at2"/>
<evidence type="ECO:0000259" key="12">
    <source>
        <dbReference type="PROSITE" id="PS50887"/>
    </source>
</evidence>
<evidence type="ECO:0000313" key="14">
    <source>
        <dbReference type="Proteomes" id="UP000014115"/>
    </source>
</evidence>
<dbReference type="AlphaFoldDB" id="K2KTF0"/>
<dbReference type="GO" id="GO:1902201">
    <property type="term" value="P:negative regulation of bacterial-type flagellum-dependent cell motility"/>
    <property type="evidence" value="ECO:0007669"/>
    <property type="project" value="TreeGrafter"/>
</dbReference>
<dbReference type="InterPro" id="IPR033479">
    <property type="entry name" value="dCache_1"/>
</dbReference>
<feature type="transmembrane region" description="Helical" evidence="10">
    <location>
        <begin position="12"/>
        <end position="30"/>
    </location>
</feature>
<feature type="transmembrane region" description="Helical" evidence="10">
    <location>
        <begin position="297"/>
        <end position="316"/>
    </location>
</feature>
<evidence type="ECO:0000256" key="7">
    <source>
        <dbReference type="ARBA" id="ARBA00023136"/>
    </source>
</evidence>
<keyword evidence="5 10" id="KW-0812">Transmembrane</keyword>
<dbReference type="RefSeq" id="WP_008489552.1">
    <property type="nucleotide sequence ID" value="NZ_AMRG01000014.1"/>
</dbReference>
<evidence type="ECO:0000256" key="10">
    <source>
        <dbReference type="SAM" id="Phobius"/>
    </source>
</evidence>
<keyword evidence="9" id="KW-0175">Coiled coil</keyword>
<accession>K2KTF0</accession>
<dbReference type="PROSITE" id="PS50887">
    <property type="entry name" value="GGDEF"/>
    <property type="match status" value="1"/>
</dbReference>
<dbReference type="InterPro" id="IPR043128">
    <property type="entry name" value="Rev_trsase/Diguanyl_cyclase"/>
</dbReference>
<dbReference type="SMART" id="SM00304">
    <property type="entry name" value="HAMP"/>
    <property type="match status" value="1"/>
</dbReference>
<evidence type="ECO:0000256" key="4">
    <source>
        <dbReference type="ARBA" id="ARBA00022475"/>
    </source>
</evidence>
<dbReference type="Gene3D" id="3.30.70.270">
    <property type="match status" value="1"/>
</dbReference>
<dbReference type="Pfam" id="PF00672">
    <property type="entry name" value="HAMP"/>
    <property type="match status" value="1"/>
</dbReference>
<evidence type="ECO:0000256" key="6">
    <source>
        <dbReference type="ARBA" id="ARBA00022989"/>
    </source>
</evidence>
<dbReference type="CDD" id="cd06225">
    <property type="entry name" value="HAMP"/>
    <property type="match status" value="1"/>
</dbReference>
<dbReference type="PATRIC" id="fig|740709.3.peg.2226"/>
<evidence type="ECO:0000259" key="11">
    <source>
        <dbReference type="PROSITE" id="PS50885"/>
    </source>
</evidence>
<dbReference type="Pfam" id="PF02743">
    <property type="entry name" value="dCache_1"/>
    <property type="match status" value="1"/>
</dbReference>
<dbReference type="EC" id="2.7.7.65" evidence="3"/>
<dbReference type="Gene3D" id="3.30.450.20">
    <property type="entry name" value="PAS domain"/>
    <property type="match status" value="1"/>
</dbReference>
<name>K2KTF0_9GAMM</name>
<evidence type="ECO:0000256" key="5">
    <source>
        <dbReference type="ARBA" id="ARBA00022692"/>
    </source>
</evidence>
<evidence type="ECO:0000256" key="1">
    <source>
        <dbReference type="ARBA" id="ARBA00001946"/>
    </source>
</evidence>
<evidence type="ECO:0000313" key="13">
    <source>
        <dbReference type="EMBL" id="EKE80915.1"/>
    </source>
</evidence>
<evidence type="ECO:0000256" key="9">
    <source>
        <dbReference type="SAM" id="Coils"/>
    </source>
</evidence>
<keyword evidence="14" id="KW-1185">Reference proteome</keyword>
<dbReference type="Proteomes" id="UP000014115">
    <property type="component" value="Unassembled WGS sequence"/>
</dbReference>
<dbReference type="EMBL" id="AMRG01000014">
    <property type="protein sequence ID" value="EKE80915.1"/>
    <property type="molecule type" value="Genomic_DNA"/>
</dbReference>
<dbReference type="CDD" id="cd01949">
    <property type="entry name" value="GGDEF"/>
    <property type="match status" value="1"/>
</dbReference>
<dbReference type="SUPFAM" id="SSF55073">
    <property type="entry name" value="Nucleotide cyclase"/>
    <property type="match status" value="1"/>
</dbReference>
<dbReference type="GO" id="GO:0005886">
    <property type="term" value="C:plasma membrane"/>
    <property type="evidence" value="ECO:0007669"/>
    <property type="project" value="UniProtKB-SubCell"/>
</dbReference>
<feature type="domain" description="GGDEF" evidence="12">
    <location>
        <begin position="453"/>
        <end position="585"/>
    </location>
</feature>
<dbReference type="InterPro" id="IPR050469">
    <property type="entry name" value="Diguanylate_Cyclase"/>
</dbReference>
<dbReference type="SMART" id="SM00267">
    <property type="entry name" value="GGDEF"/>
    <property type="match status" value="1"/>
</dbReference>
<reference evidence="13 14" key="1">
    <citation type="journal article" date="2012" name="J. Bacteriol.">
        <title>Genome Sequence of Idiomarina xiamenensis Type Strain 10-D-4.</title>
        <authorList>
            <person name="Lai Q."/>
            <person name="Wang L."/>
            <person name="Wang W."/>
            <person name="Shao Z."/>
        </authorList>
    </citation>
    <scope>NUCLEOTIDE SEQUENCE [LARGE SCALE GENOMIC DNA]</scope>
    <source>
        <strain evidence="13 14">10-D-4</strain>
    </source>
</reference>
<dbReference type="STRING" id="740709.A10D4_11024"/>
<evidence type="ECO:0000256" key="3">
    <source>
        <dbReference type="ARBA" id="ARBA00012528"/>
    </source>
</evidence>
<dbReference type="GO" id="GO:0007165">
    <property type="term" value="P:signal transduction"/>
    <property type="evidence" value="ECO:0007669"/>
    <property type="project" value="InterPro"/>
</dbReference>
<dbReference type="InterPro" id="IPR029787">
    <property type="entry name" value="Nucleotide_cyclase"/>
</dbReference>
<dbReference type="NCBIfam" id="TIGR00254">
    <property type="entry name" value="GGDEF"/>
    <property type="match status" value="1"/>
</dbReference>
<feature type="coiled-coil region" evidence="9">
    <location>
        <begin position="359"/>
        <end position="418"/>
    </location>
</feature>
<comment type="catalytic activity">
    <reaction evidence="8">
        <text>2 GTP = 3',3'-c-di-GMP + 2 diphosphate</text>
        <dbReference type="Rhea" id="RHEA:24898"/>
        <dbReference type="ChEBI" id="CHEBI:33019"/>
        <dbReference type="ChEBI" id="CHEBI:37565"/>
        <dbReference type="ChEBI" id="CHEBI:58805"/>
        <dbReference type="EC" id="2.7.7.65"/>
    </reaction>
</comment>
<comment type="cofactor">
    <cofactor evidence="1">
        <name>Mg(2+)</name>
        <dbReference type="ChEBI" id="CHEBI:18420"/>
    </cofactor>
</comment>
<dbReference type="InterPro" id="IPR000160">
    <property type="entry name" value="GGDEF_dom"/>
</dbReference>
<feature type="domain" description="HAMP" evidence="11">
    <location>
        <begin position="317"/>
        <end position="371"/>
    </location>
</feature>
<dbReference type="Pfam" id="PF00990">
    <property type="entry name" value="GGDEF"/>
    <property type="match status" value="1"/>
</dbReference>
<comment type="subcellular location">
    <subcellularLocation>
        <location evidence="2">Cell membrane</location>
        <topology evidence="2">Multi-pass membrane protein</topology>
    </subcellularLocation>
</comment>
<evidence type="ECO:0000256" key="8">
    <source>
        <dbReference type="ARBA" id="ARBA00034247"/>
    </source>
</evidence>
<gene>
    <name evidence="13" type="ORF">A10D4_11024</name>
</gene>
<keyword evidence="7 10" id="KW-0472">Membrane</keyword>
<proteinExistence type="predicted"/>
<sequence length="585" mass="66058">MLSINLKLRFFASFAGLAVVLVASIGWWLVDSASEQLRRQVGLTTQRIAEQMADKLERGLYERYRDVQVAASLIGRTELYQQDDVLRETIQRLQQTYSDYAWIGYADIEGRVVAATGGLLEGNRVDRQAWFQQGLQKPYISDVHDAQLLKQLLAPTSGQSLRFVDISAPVRDADSQRVVGVVAAHLNWRWVDELAESLTTGQWLLQPQDLVLVSAKNQVIGGPPLLIGKSLNTPSTDLASVTRSGYVIESWPDGRDYVVGYARHGSYRDYPGLPWVVLARQPVNEALAGVQQFRRDALIIGLLITFFITVLAWLNAGRISRPLLRLTAAARALQQQDSKDIEIPLQDDYPEVRDLSATLQHMVMRLQTKSEQLTQLNRELDHKVRLRTEELQQLNKALQNEIAERKLVQQERETLIEQLELQANTDPLTKLSNRRRFFQRAERVIKRAERNPVAVNLLTIDIDHFKAVNDTYGHAAGDAILAVFAQLLRELTRDIDIVARTGGEEFVLLLEHTDQAGAKILAERIHQRLSEQLFNEQGMTDVQVTVSIGIAQWQVGESLDHLLARSDKALYDAKQQGRDQTKTAT</sequence>
<protein>
    <recommendedName>
        <fullName evidence="3">diguanylate cyclase</fullName>
        <ecNumber evidence="3">2.7.7.65</ecNumber>
    </recommendedName>
</protein>
<dbReference type="PANTHER" id="PTHR45138">
    <property type="entry name" value="REGULATORY COMPONENTS OF SENSORY TRANSDUCTION SYSTEM"/>
    <property type="match status" value="1"/>
</dbReference>